<sequence>MKVDIKKTLKWSISIAVITLVLAAIFSVISNSLLGGVTWAIGMLIVLGIVLIGVVFDIIGVAATAADETPLHAKASVKAKGAKHAIFICRNADRVSNFCNDVIGDISSVVSGTASAAVVLELVVQFSNGDNSTAQYVVSIVFTCIVSALTVGGKAFGKSFAINYATEIIYHVGRLFYFAEQQLHINILNKNNKKKKVAKRNVK</sequence>
<keyword evidence="1" id="KW-0472">Membrane</keyword>
<feature type="transmembrane region" description="Helical" evidence="1">
    <location>
        <begin position="12"/>
        <end position="33"/>
    </location>
</feature>
<comment type="caution">
    <text evidence="2">The sequence shown here is derived from an EMBL/GenBank/DDBJ whole genome shotgun (WGS) entry which is preliminary data.</text>
</comment>
<proteinExistence type="predicted"/>
<keyword evidence="3" id="KW-1185">Reference proteome</keyword>
<feature type="transmembrane region" description="Helical" evidence="1">
    <location>
        <begin position="39"/>
        <end position="66"/>
    </location>
</feature>
<keyword evidence="1" id="KW-0812">Transmembrane</keyword>
<reference evidence="2 3" key="1">
    <citation type="submission" date="2019-03" db="EMBL/GenBank/DDBJ databases">
        <title>Genomic Encyclopedia of Type Strains, Phase IV (KMG-IV): sequencing the most valuable type-strain genomes for metagenomic binning, comparative biology and taxonomic classification.</title>
        <authorList>
            <person name="Goeker M."/>
        </authorList>
    </citation>
    <scope>NUCLEOTIDE SEQUENCE [LARGE SCALE GENOMIC DNA]</scope>
    <source>
        <strain evidence="2 3">DSM 19377</strain>
    </source>
</reference>
<dbReference type="RefSeq" id="WP_132743726.1">
    <property type="nucleotide sequence ID" value="NZ_SLXK01000003.1"/>
</dbReference>
<evidence type="ECO:0008006" key="4">
    <source>
        <dbReference type="Google" id="ProtNLM"/>
    </source>
</evidence>
<dbReference type="AlphaFoldDB" id="A0A4R2P886"/>
<accession>A0A4R2P886</accession>
<keyword evidence="1" id="KW-1133">Transmembrane helix</keyword>
<name>A0A4R2P886_9BACL</name>
<dbReference type="EMBL" id="SLXK01000003">
    <property type="protein sequence ID" value="TCP31189.1"/>
    <property type="molecule type" value="Genomic_DNA"/>
</dbReference>
<dbReference type="OrthoDB" id="2111373at2"/>
<protein>
    <recommendedName>
        <fullName evidence="4">CNNM transmembrane domain-containing protein</fullName>
    </recommendedName>
</protein>
<evidence type="ECO:0000313" key="3">
    <source>
        <dbReference type="Proteomes" id="UP000295416"/>
    </source>
</evidence>
<evidence type="ECO:0000256" key="1">
    <source>
        <dbReference type="SAM" id="Phobius"/>
    </source>
</evidence>
<dbReference type="Proteomes" id="UP000295416">
    <property type="component" value="Unassembled WGS sequence"/>
</dbReference>
<gene>
    <name evidence="2" type="ORF">EV207_10372</name>
</gene>
<organism evidence="2 3">
    <name type="scientific">Scopulibacillus darangshiensis</name>
    <dbReference type="NCBI Taxonomy" id="442528"/>
    <lineage>
        <taxon>Bacteria</taxon>
        <taxon>Bacillati</taxon>
        <taxon>Bacillota</taxon>
        <taxon>Bacilli</taxon>
        <taxon>Bacillales</taxon>
        <taxon>Sporolactobacillaceae</taxon>
        <taxon>Scopulibacillus</taxon>
    </lineage>
</organism>
<evidence type="ECO:0000313" key="2">
    <source>
        <dbReference type="EMBL" id="TCP31189.1"/>
    </source>
</evidence>